<organism evidence="2 3">
    <name type="scientific">Thauera aminoaromatica</name>
    <dbReference type="NCBI Taxonomy" id="164330"/>
    <lineage>
        <taxon>Bacteria</taxon>
        <taxon>Pseudomonadati</taxon>
        <taxon>Pseudomonadota</taxon>
        <taxon>Betaproteobacteria</taxon>
        <taxon>Rhodocyclales</taxon>
        <taxon>Zoogloeaceae</taxon>
        <taxon>Thauera</taxon>
    </lineage>
</organism>
<dbReference type="Proteomes" id="UP000321192">
    <property type="component" value="Unassembled WGS sequence"/>
</dbReference>
<proteinExistence type="predicted"/>
<feature type="compositionally biased region" description="Basic and acidic residues" evidence="1">
    <location>
        <begin position="106"/>
        <end position="117"/>
    </location>
</feature>
<feature type="region of interest" description="Disordered" evidence="1">
    <location>
        <begin position="80"/>
        <end position="117"/>
    </location>
</feature>
<dbReference type="AlphaFoldDB" id="A0A5C7SM24"/>
<protein>
    <submittedName>
        <fullName evidence="2">Uncharacterized protein</fullName>
    </submittedName>
</protein>
<evidence type="ECO:0000313" key="3">
    <source>
        <dbReference type="Proteomes" id="UP000321192"/>
    </source>
</evidence>
<feature type="compositionally biased region" description="Basic residues" evidence="1">
    <location>
        <begin position="80"/>
        <end position="92"/>
    </location>
</feature>
<sequence>MSEADLYHDKDRSPVSTGVIGVTTTSEVSLYHDKDSHTSWLEVLLRVISSARDLYHDKDPQVQSTEHVVFSRLNFPSRQRLRRRRSLSKPKRSPAPSGASHIWASDSKHCETPRRTG</sequence>
<evidence type="ECO:0000313" key="2">
    <source>
        <dbReference type="EMBL" id="TXH84707.1"/>
    </source>
</evidence>
<comment type="caution">
    <text evidence="2">The sequence shown here is derived from an EMBL/GenBank/DDBJ whole genome shotgun (WGS) entry which is preliminary data.</text>
</comment>
<accession>A0A5C7SM24</accession>
<gene>
    <name evidence="2" type="ORF">E6Q80_10870</name>
</gene>
<dbReference type="RefSeq" id="WP_276658687.1">
    <property type="nucleotide sequence ID" value="NZ_SSFD01000170.1"/>
</dbReference>
<name>A0A5C7SM24_THASP</name>
<dbReference type="EMBL" id="SSFD01000170">
    <property type="protein sequence ID" value="TXH84707.1"/>
    <property type="molecule type" value="Genomic_DNA"/>
</dbReference>
<reference evidence="2 3" key="1">
    <citation type="submission" date="2018-09" db="EMBL/GenBank/DDBJ databases">
        <title>Metagenome Assembled Genomes from an Advanced Water Purification Facility.</title>
        <authorList>
            <person name="Stamps B.W."/>
            <person name="Spear J.R."/>
        </authorList>
    </citation>
    <scope>NUCLEOTIDE SEQUENCE [LARGE SCALE GENOMIC DNA]</scope>
    <source>
        <strain evidence="2">Bin_27_1</strain>
    </source>
</reference>
<evidence type="ECO:0000256" key="1">
    <source>
        <dbReference type="SAM" id="MobiDB-lite"/>
    </source>
</evidence>